<dbReference type="InterPro" id="IPR009057">
    <property type="entry name" value="Homeodomain-like_sf"/>
</dbReference>
<accession>A0A1L7XVV0</accession>
<sequence>MGSASNGEGSGSTTTRRPVAVSTIPRVTNAVITQATRTTRNYDLQNGGSCPRRPRSLTPSSTTQPEMGDAQSQADHGHPPTLAVKSALLAEYQKWPFQSFLKRTRIGSKTTYCLEFQLSHIPEHLYLPVLFEALGMRSNKETSADAITPHDASAHFKMHSAAVRPRIKRIRWTLEEDATILKMREVDGCSWEEIHAALPHRTPGAIQVQYSTKLKK</sequence>
<evidence type="ECO:0000313" key="3">
    <source>
        <dbReference type="EMBL" id="CZR69119.1"/>
    </source>
</evidence>
<dbReference type="InterPro" id="IPR001005">
    <property type="entry name" value="SANT/Myb"/>
</dbReference>
<feature type="domain" description="Myb-like" evidence="2">
    <location>
        <begin position="164"/>
        <end position="214"/>
    </location>
</feature>
<feature type="compositionally biased region" description="Polar residues" evidence="1">
    <location>
        <begin position="1"/>
        <end position="16"/>
    </location>
</feature>
<name>A0A1L7XVV0_9HELO</name>
<organism evidence="3 4">
    <name type="scientific">Phialocephala subalpina</name>
    <dbReference type="NCBI Taxonomy" id="576137"/>
    <lineage>
        <taxon>Eukaryota</taxon>
        <taxon>Fungi</taxon>
        <taxon>Dikarya</taxon>
        <taxon>Ascomycota</taxon>
        <taxon>Pezizomycotina</taxon>
        <taxon>Leotiomycetes</taxon>
        <taxon>Helotiales</taxon>
        <taxon>Mollisiaceae</taxon>
        <taxon>Phialocephala</taxon>
        <taxon>Phialocephala fortinii species complex</taxon>
    </lineage>
</organism>
<evidence type="ECO:0000256" key="1">
    <source>
        <dbReference type="SAM" id="MobiDB-lite"/>
    </source>
</evidence>
<gene>
    <name evidence="3" type="ORF">PAC_20209</name>
</gene>
<dbReference type="STRING" id="576137.A0A1L7XVV0"/>
<dbReference type="SUPFAM" id="SSF46689">
    <property type="entry name" value="Homeodomain-like"/>
    <property type="match status" value="1"/>
</dbReference>
<evidence type="ECO:0000259" key="2">
    <source>
        <dbReference type="PROSITE" id="PS50090"/>
    </source>
</evidence>
<protein>
    <recommendedName>
        <fullName evidence="2">Myb-like domain-containing protein</fullName>
    </recommendedName>
</protein>
<dbReference type="PROSITE" id="PS50090">
    <property type="entry name" value="MYB_LIKE"/>
    <property type="match status" value="1"/>
</dbReference>
<dbReference type="EMBL" id="FJOG01000065">
    <property type="protein sequence ID" value="CZR69119.1"/>
    <property type="molecule type" value="Genomic_DNA"/>
</dbReference>
<proteinExistence type="predicted"/>
<dbReference type="AlphaFoldDB" id="A0A1L7XVV0"/>
<feature type="compositionally biased region" description="Polar residues" evidence="1">
    <location>
        <begin position="57"/>
        <end position="74"/>
    </location>
</feature>
<keyword evidence="4" id="KW-1185">Reference proteome</keyword>
<evidence type="ECO:0000313" key="4">
    <source>
        <dbReference type="Proteomes" id="UP000184330"/>
    </source>
</evidence>
<dbReference type="OrthoDB" id="2143914at2759"/>
<feature type="region of interest" description="Disordered" evidence="1">
    <location>
        <begin position="1"/>
        <end position="80"/>
    </location>
</feature>
<dbReference type="CDD" id="cd00167">
    <property type="entry name" value="SANT"/>
    <property type="match status" value="1"/>
</dbReference>
<dbReference type="SMART" id="SM00717">
    <property type="entry name" value="SANT"/>
    <property type="match status" value="1"/>
</dbReference>
<reference evidence="3 4" key="1">
    <citation type="submission" date="2016-03" db="EMBL/GenBank/DDBJ databases">
        <authorList>
            <person name="Ploux O."/>
        </authorList>
    </citation>
    <scope>NUCLEOTIDE SEQUENCE [LARGE SCALE GENOMIC DNA]</scope>
    <source>
        <strain evidence="3 4">UAMH 11012</strain>
    </source>
</reference>
<dbReference type="Proteomes" id="UP000184330">
    <property type="component" value="Unassembled WGS sequence"/>
</dbReference>
<feature type="compositionally biased region" description="Polar residues" evidence="1">
    <location>
        <begin position="30"/>
        <end position="48"/>
    </location>
</feature>
<dbReference type="Gene3D" id="1.10.10.60">
    <property type="entry name" value="Homeodomain-like"/>
    <property type="match status" value="1"/>
</dbReference>